<dbReference type="RefSeq" id="WP_200506632.1">
    <property type="nucleotide sequence ID" value="NZ_JAEHFX010000006.1"/>
</dbReference>
<name>A0ABS1C3W1_9BACT</name>
<comment type="caution">
    <text evidence="1">The sequence shown here is derived from an EMBL/GenBank/DDBJ whole genome shotgun (WGS) entry which is preliminary data.</text>
</comment>
<accession>A0ABS1C3W1</accession>
<evidence type="ECO:0000313" key="2">
    <source>
        <dbReference type="Proteomes" id="UP000644147"/>
    </source>
</evidence>
<dbReference type="SUPFAM" id="SSF47240">
    <property type="entry name" value="Ferritin-like"/>
    <property type="match status" value="1"/>
</dbReference>
<gene>
    <name evidence="1" type="ORF">I5M27_12780</name>
</gene>
<dbReference type="EMBL" id="JAEHFX010000006">
    <property type="protein sequence ID" value="MBK0403867.1"/>
    <property type="molecule type" value="Genomic_DNA"/>
</dbReference>
<dbReference type="InterPro" id="IPR047114">
    <property type="entry name" value="YciF"/>
</dbReference>
<dbReference type="InterPro" id="IPR010287">
    <property type="entry name" value="DUF892_YciF-like"/>
</dbReference>
<sequence>MAELKDLTDLLHHEIQVMYDAENLLLTAIPRMAEKANDAELKAAFMQHLEETKMHKQRLEQAAKLLGIKPDGQDNLGMKGLIAEGEKVMKTNHSAEALDATLIACAQKIEHYEISAYGTASHLALGLALDDVHALLKKTLAEEQATDTKLNNLAKTNINRRAARVS</sequence>
<dbReference type="InterPro" id="IPR009078">
    <property type="entry name" value="Ferritin-like_SF"/>
</dbReference>
<evidence type="ECO:0000313" key="1">
    <source>
        <dbReference type="EMBL" id="MBK0403867.1"/>
    </source>
</evidence>
<dbReference type="Gene3D" id="1.20.1260.10">
    <property type="match status" value="1"/>
</dbReference>
<organism evidence="1 2">
    <name type="scientific">Adhaeribacter terrigena</name>
    <dbReference type="NCBI Taxonomy" id="2793070"/>
    <lineage>
        <taxon>Bacteria</taxon>
        <taxon>Pseudomonadati</taxon>
        <taxon>Bacteroidota</taxon>
        <taxon>Cytophagia</taxon>
        <taxon>Cytophagales</taxon>
        <taxon>Hymenobacteraceae</taxon>
        <taxon>Adhaeribacter</taxon>
    </lineage>
</organism>
<dbReference type="InterPro" id="IPR012347">
    <property type="entry name" value="Ferritin-like"/>
</dbReference>
<proteinExistence type="predicted"/>
<dbReference type="Proteomes" id="UP000644147">
    <property type="component" value="Unassembled WGS sequence"/>
</dbReference>
<protein>
    <submittedName>
        <fullName evidence="1">DUF892 family protein</fullName>
    </submittedName>
</protein>
<reference evidence="1 2" key="1">
    <citation type="submission" date="2020-12" db="EMBL/GenBank/DDBJ databases">
        <title>Bacterial novel species Adhaeribacter sp. BT258 isolated from soil.</title>
        <authorList>
            <person name="Jung H.-Y."/>
        </authorList>
    </citation>
    <scope>NUCLEOTIDE SEQUENCE [LARGE SCALE GENOMIC DNA]</scope>
    <source>
        <strain evidence="1 2">BT258</strain>
    </source>
</reference>
<dbReference type="PANTHER" id="PTHR30565:SF9">
    <property type="entry name" value="PROTEIN YCIF"/>
    <property type="match status" value="1"/>
</dbReference>
<dbReference type="Pfam" id="PF05974">
    <property type="entry name" value="DUF892"/>
    <property type="match status" value="1"/>
</dbReference>
<dbReference type="PANTHER" id="PTHR30565">
    <property type="entry name" value="PROTEIN YCIF"/>
    <property type="match status" value="1"/>
</dbReference>
<keyword evidence="2" id="KW-1185">Reference proteome</keyword>